<evidence type="ECO:0000256" key="2">
    <source>
        <dbReference type="ARBA" id="ARBA00010701"/>
    </source>
</evidence>
<evidence type="ECO:0000259" key="6">
    <source>
        <dbReference type="Pfam" id="PF00151"/>
    </source>
</evidence>
<dbReference type="EMBL" id="OU892277">
    <property type="protein sequence ID" value="CAG9760472.1"/>
    <property type="molecule type" value="Genomic_DNA"/>
</dbReference>
<dbReference type="SUPFAM" id="SSF53474">
    <property type="entry name" value="alpha/beta-Hydrolases"/>
    <property type="match status" value="1"/>
</dbReference>
<evidence type="ECO:0000256" key="1">
    <source>
        <dbReference type="ARBA" id="ARBA00004613"/>
    </source>
</evidence>
<dbReference type="AlphaFoldDB" id="A0A9N9MA04"/>
<dbReference type="InterPro" id="IPR029058">
    <property type="entry name" value="AB_hydrolase_fold"/>
</dbReference>
<keyword evidence="8" id="KW-1185">Reference proteome</keyword>
<dbReference type="Pfam" id="PF00151">
    <property type="entry name" value="Lipase"/>
    <property type="match status" value="1"/>
</dbReference>
<dbReference type="GO" id="GO:0005615">
    <property type="term" value="C:extracellular space"/>
    <property type="evidence" value="ECO:0007669"/>
    <property type="project" value="TreeGrafter"/>
</dbReference>
<dbReference type="GO" id="GO:0016298">
    <property type="term" value="F:lipase activity"/>
    <property type="evidence" value="ECO:0007669"/>
    <property type="project" value="InterPro"/>
</dbReference>
<keyword evidence="3" id="KW-0964">Secreted</keyword>
<evidence type="ECO:0000313" key="8">
    <source>
        <dbReference type="Proteomes" id="UP001152799"/>
    </source>
</evidence>
<dbReference type="PRINTS" id="PR00821">
    <property type="entry name" value="TAGLIPASE"/>
</dbReference>
<accession>A0A9N9MA04</accession>
<evidence type="ECO:0000313" key="7">
    <source>
        <dbReference type="EMBL" id="CAG9760472.1"/>
    </source>
</evidence>
<dbReference type="GO" id="GO:0017171">
    <property type="term" value="F:serine hydrolase activity"/>
    <property type="evidence" value="ECO:0007669"/>
    <property type="project" value="TreeGrafter"/>
</dbReference>
<evidence type="ECO:0000256" key="3">
    <source>
        <dbReference type="ARBA" id="ARBA00022525"/>
    </source>
</evidence>
<comment type="subcellular location">
    <subcellularLocation>
        <location evidence="1">Secreted</location>
    </subcellularLocation>
</comment>
<feature type="chain" id="PRO_5040464314" description="Lipase domain-containing protein" evidence="5">
    <location>
        <begin position="18"/>
        <end position="332"/>
    </location>
</feature>
<proteinExistence type="inferred from homology"/>
<evidence type="ECO:0000256" key="4">
    <source>
        <dbReference type="RuleBase" id="RU004262"/>
    </source>
</evidence>
<protein>
    <recommendedName>
        <fullName evidence="6">Lipase domain-containing protein</fullName>
    </recommendedName>
</protein>
<dbReference type="InterPro" id="IPR013818">
    <property type="entry name" value="Lipase"/>
</dbReference>
<dbReference type="Gene3D" id="3.40.50.1820">
    <property type="entry name" value="alpha/beta hydrolase"/>
    <property type="match status" value="1"/>
</dbReference>
<feature type="signal peptide" evidence="5">
    <location>
        <begin position="1"/>
        <end position="17"/>
    </location>
</feature>
<dbReference type="GO" id="GO:0016042">
    <property type="term" value="P:lipid catabolic process"/>
    <property type="evidence" value="ECO:0007669"/>
    <property type="project" value="TreeGrafter"/>
</dbReference>
<dbReference type="Proteomes" id="UP001152799">
    <property type="component" value="Chromosome 1"/>
</dbReference>
<feature type="domain" description="Lipase" evidence="6">
    <location>
        <begin position="38"/>
        <end position="275"/>
    </location>
</feature>
<dbReference type="PANTHER" id="PTHR11610:SF173">
    <property type="entry name" value="LIPASE DOMAIN-CONTAINING PROTEIN-RELATED"/>
    <property type="match status" value="1"/>
</dbReference>
<name>A0A9N9MA04_9CUCU</name>
<reference evidence="7" key="1">
    <citation type="submission" date="2022-01" db="EMBL/GenBank/DDBJ databases">
        <authorList>
            <person name="King R."/>
        </authorList>
    </citation>
    <scope>NUCLEOTIDE SEQUENCE</scope>
</reference>
<organism evidence="7 8">
    <name type="scientific">Ceutorhynchus assimilis</name>
    <name type="common">cabbage seed weevil</name>
    <dbReference type="NCBI Taxonomy" id="467358"/>
    <lineage>
        <taxon>Eukaryota</taxon>
        <taxon>Metazoa</taxon>
        <taxon>Ecdysozoa</taxon>
        <taxon>Arthropoda</taxon>
        <taxon>Hexapoda</taxon>
        <taxon>Insecta</taxon>
        <taxon>Pterygota</taxon>
        <taxon>Neoptera</taxon>
        <taxon>Endopterygota</taxon>
        <taxon>Coleoptera</taxon>
        <taxon>Polyphaga</taxon>
        <taxon>Cucujiformia</taxon>
        <taxon>Curculionidae</taxon>
        <taxon>Ceutorhynchinae</taxon>
        <taxon>Ceutorhynchus</taxon>
    </lineage>
</organism>
<dbReference type="OrthoDB" id="199913at2759"/>
<evidence type="ECO:0000256" key="5">
    <source>
        <dbReference type="SAM" id="SignalP"/>
    </source>
</evidence>
<gene>
    <name evidence="7" type="ORF">CEUTPL_LOCUS1201</name>
</gene>
<dbReference type="InterPro" id="IPR000734">
    <property type="entry name" value="TAG_lipase"/>
</dbReference>
<dbReference type="PANTHER" id="PTHR11610">
    <property type="entry name" value="LIPASE"/>
    <property type="match status" value="1"/>
</dbReference>
<keyword evidence="5" id="KW-0732">Signal</keyword>
<sequence>MLLILVSAAVLHNFAFAEDLKDLSPLELIKLGQDISQIHPDEVKPTDVQFYILTKDNLEPTLISAESKELVNVTKQTIIIIHGWLENHRRSWYKNVADQFFVNGDINFIEVDWERPARMPYVYSAKATRMVGNEVAQFIEDFDLFSNEVYIIGHSLGAHIAGFAGKKYFEDTGEKLKRITGLDPAGPYFRHASINPSERLDKDDAEIVDAIHTDAGFYGYENPIGSFDIYVNGGQRIQPGCLDEWTIPTSFGDMLEKSFCSHARSTKYFTEWISTGKFKCKFCTPLLEINLFNDRCALHHNSDRQVLGFEDVTVDITGVCFAETNKEEPYLS</sequence>
<comment type="similarity">
    <text evidence="2 4">Belongs to the AB hydrolase superfamily. Lipase family.</text>
</comment>